<dbReference type="RefSeq" id="WP_193953332.1">
    <property type="nucleotide sequence ID" value="NZ_JADEYS010000010.1"/>
</dbReference>
<evidence type="ECO:0000313" key="2">
    <source>
        <dbReference type="Proteomes" id="UP000640333"/>
    </source>
</evidence>
<protein>
    <submittedName>
        <fullName evidence="1">Uncharacterized protein</fullName>
    </submittedName>
</protein>
<evidence type="ECO:0000313" key="1">
    <source>
        <dbReference type="EMBL" id="MBE9397776.1"/>
    </source>
</evidence>
<reference evidence="1" key="1">
    <citation type="submission" date="2020-10" db="EMBL/GenBank/DDBJ databases">
        <title>Bacterium isolated from coastal waters sediment.</title>
        <authorList>
            <person name="Chen R.-J."/>
            <person name="Lu D.-C."/>
            <person name="Zhu K.-L."/>
            <person name="Du Z.-J."/>
        </authorList>
    </citation>
    <scope>NUCLEOTIDE SEQUENCE</scope>
    <source>
        <strain evidence="1">N1Y112</strain>
    </source>
</reference>
<proteinExistence type="predicted"/>
<gene>
    <name evidence="1" type="ORF">IOQ59_10955</name>
</gene>
<dbReference type="Proteomes" id="UP000640333">
    <property type="component" value="Unassembled WGS sequence"/>
</dbReference>
<dbReference type="AlphaFoldDB" id="A0A8J7FDN9"/>
<sequence length="107" mass="12108">MMDLIVGIDPGLKGAISFMKASTGEILDLDDMPIKKVALISGKKKIKVCALQLAALFSKWFGEFGDEMMYRLSRLFWSVSIYRVPKVMQVHLETNKDQLDTQMHEVA</sequence>
<organism evidence="1 2">
    <name type="scientific">Pontibacterium sinense</name>
    <dbReference type="NCBI Taxonomy" id="2781979"/>
    <lineage>
        <taxon>Bacteria</taxon>
        <taxon>Pseudomonadati</taxon>
        <taxon>Pseudomonadota</taxon>
        <taxon>Gammaproteobacteria</taxon>
        <taxon>Oceanospirillales</taxon>
        <taxon>Oceanospirillaceae</taxon>
        <taxon>Pontibacterium</taxon>
    </lineage>
</organism>
<dbReference type="EMBL" id="JADEYS010000010">
    <property type="protein sequence ID" value="MBE9397776.1"/>
    <property type="molecule type" value="Genomic_DNA"/>
</dbReference>
<name>A0A8J7FDN9_9GAMM</name>
<accession>A0A8J7FDN9</accession>
<comment type="caution">
    <text evidence="1">The sequence shown here is derived from an EMBL/GenBank/DDBJ whole genome shotgun (WGS) entry which is preliminary data.</text>
</comment>
<keyword evidence="2" id="KW-1185">Reference proteome</keyword>